<evidence type="ECO:0000259" key="1">
    <source>
        <dbReference type="Pfam" id="PF13709"/>
    </source>
</evidence>
<dbReference type="Gene3D" id="3.40.50.12140">
    <property type="entry name" value="Domain of unknown function DUF4159"/>
    <property type="match status" value="2"/>
</dbReference>
<reference evidence="2 3" key="1">
    <citation type="submission" date="2019-02" db="EMBL/GenBank/DDBJ databases">
        <title>Deep-cultivation of Planctomycetes and their phenomic and genomic characterization uncovers novel biology.</title>
        <authorList>
            <person name="Wiegand S."/>
            <person name="Jogler M."/>
            <person name="Boedeker C."/>
            <person name="Pinto D."/>
            <person name="Vollmers J."/>
            <person name="Rivas-Marin E."/>
            <person name="Kohn T."/>
            <person name="Peeters S.H."/>
            <person name="Heuer A."/>
            <person name="Rast P."/>
            <person name="Oberbeckmann S."/>
            <person name="Bunk B."/>
            <person name="Jeske O."/>
            <person name="Meyerdierks A."/>
            <person name="Storesund J.E."/>
            <person name="Kallscheuer N."/>
            <person name="Luecker S."/>
            <person name="Lage O.M."/>
            <person name="Pohl T."/>
            <person name="Merkel B.J."/>
            <person name="Hornburger P."/>
            <person name="Mueller R.-W."/>
            <person name="Bruemmer F."/>
            <person name="Labrenz M."/>
            <person name="Spormann A.M."/>
            <person name="Op den Camp H."/>
            <person name="Overmann J."/>
            <person name="Amann R."/>
            <person name="Jetten M.S.M."/>
            <person name="Mascher T."/>
            <person name="Medema M.H."/>
            <person name="Devos D.P."/>
            <person name="Kaster A.-K."/>
            <person name="Ovreas L."/>
            <person name="Rohde M."/>
            <person name="Galperin M.Y."/>
            <person name="Jogler C."/>
        </authorList>
    </citation>
    <scope>NUCLEOTIDE SEQUENCE [LARGE SCALE GENOMIC DNA]</scope>
    <source>
        <strain evidence="2 3">Mal48</strain>
    </source>
</reference>
<sequence length="817" mass="91008">MKVIFTGKAINVNALRTTSSGSVVVHKMKWTFITLLSCMICTVLGSACFAQDAAQDDDKLREQVLNAIERGQRYLIDQQNNDGSWPAGLYETHANGVTGLVTLALLNSGLPSDHPAVAKALDHLEHPQMRPASTYEIAMVIMALAASDRGRGKIAELSAQLESMQLENGSWDYGTKNGNWDNSNAQFAVLALREAAHVGIRIDEEVWRRAQKHFLNVQIGSRKNPRGAGWAYKAQGTPTGSMTVAGLASLIITQEMLQDDGDVAPNGEIQCCGGDDDSELQEGIDAGLRWLSRNLRIESNPGVANWKLYYLYGLERAGRFSGRRFFGDRDWYREGAEHLVNGQDVRAGFWISHTEPVRVAGTSLVLLFLSKGLSPVLINKLKYGPQANRNPDFKQQDWNKHPRDAKNLTNFISRQEKWPKLLSWQVVDLRTAADGEGVAALMQSPVQLLTGSESPDSIQGRELELLRKYLAQGGFLFAVNNCDSEEFDTGFRDLVRRLFAGQNQLTRLPDTHDVYRSEFLFEKGATPELWGVDFGCRTAIIYSPYDHACRWNKWAVNDPEKRLPVVKTQIDKSMKMGTNVIAYATGRELFNKLERPKILSAGDENQLNRGRLTIARLRHTGGWDTAPNALGRLQAALETVGIEAARQTPNLPGNDPALFDYPLIYMHGRKNFQLSDEEIAGLGKYLSNGGFLFADACCGAEQFDESFRRLITQMFGQPLERIPVEHELYKMQLGYDIRRVKRRIPAEGPNVSSIETRESIGEPILEGVQVNGKYVVVYSKYDLSCALERQATTACAGYATEDAVKIGVNFVIYGLFQ</sequence>
<proteinExistence type="predicted"/>
<dbReference type="EMBL" id="CP036267">
    <property type="protein sequence ID" value="QDT33815.1"/>
    <property type="molecule type" value="Genomic_DNA"/>
</dbReference>
<organism evidence="2 3">
    <name type="scientific">Thalassoglobus polymorphus</name>
    <dbReference type="NCBI Taxonomy" id="2527994"/>
    <lineage>
        <taxon>Bacteria</taxon>
        <taxon>Pseudomonadati</taxon>
        <taxon>Planctomycetota</taxon>
        <taxon>Planctomycetia</taxon>
        <taxon>Planctomycetales</taxon>
        <taxon>Planctomycetaceae</taxon>
        <taxon>Thalassoglobus</taxon>
    </lineage>
</organism>
<keyword evidence="3" id="KW-1185">Reference proteome</keyword>
<gene>
    <name evidence="2" type="ORF">Mal48_30700</name>
</gene>
<dbReference type="CDD" id="cd00688">
    <property type="entry name" value="ISOPREN_C2_like"/>
    <property type="match status" value="1"/>
</dbReference>
<dbReference type="Gene3D" id="1.50.10.20">
    <property type="match status" value="2"/>
</dbReference>
<dbReference type="SUPFAM" id="SSF48239">
    <property type="entry name" value="Terpenoid cyclases/Protein prenyltransferases"/>
    <property type="match status" value="1"/>
</dbReference>
<dbReference type="InterPro" id="IPR008930">
    <property type="entry name" value="Terpenoid_cyclase/PrenylTrfase"/>
</dbReference>
<name>A0A517QQA5_9PLAN</name>
<feature type="domain" description="DUF4159" evidence="1">
    <location>
        <begin position="613"/>
        <end position="815"/>
    </location>
</feature>
<accession>A0A517QQA5</accession>
<evidence type="ECO:0000313" key="2">
    <source>
        <dbReference type="EMBL" id="QDT33815.1"/>
    </source>
</evidence>
<feature type="domain" description="DUF4159" evidence="1">
    <location>
        <begin position="381"/>
        <end position="584"/>
    </location>
</feature>
<dbReference type="OrthoDB" id="220961at2"/>
<dbReference type="Pfam" id="PF13709">
    <property type="entry name" value="DUF4159"/>
    <property type="match status" value="2"/>
</dbReference>
<dbReference type="KEGG" id="tpol:Mal48_30700"/>
<dbReference type="AlphaFoldDB" id="A0A517QQA5"/>
<dbReference type="InterPro" id="IPR025297">
    <property type="entry name" value="DUF4159"/>
</dbReference>
<protein>
    <recommendedName>
        <fullName evidence="1">DUF4159 domain-containing protein</fullName>
    </recommendedName>
</protein>
<evidence type="ECO:0000313" key="3">
    <source>
        <dbReference type="Proteomes" id="UP000315724"/>
    </source>
</evidence>
<dbReference type="Proteomes" id="UP000315724">
    <property type="component" value="Chromosome"/>
</dbReference>